<feature type="domain" description="PucR C-terminal helix-turn-helix" evidence="2">
    <location>
        <begin position="342"/>
        <end position="399"/>
    </location>
</feature>
<evidence type="ECO:0000256" key="1">
    <source>
        <dbReference type="SAM" id="MobiDB-lite"/>
    </source>
</evidence>
<evidence type="ECO:0000313" key="5">
    <source>
        <dbReference type="Proteomes" id="UP000252586"/>
    </source>
</evidence>
<dbReference type="InterPro" id="IPR025751">
    <property type="entry name" value="RsbRD_N_dom"/>
</dbReference>
<dbReference type="AlphaFoldDB" id="A0A366DUX4"/>
<accession>A0A366DUX4</accession>
<dbReference type="InterPro" id="IPR042070">
    <property type="entry name" value="PucR_C-HTH_sf"/>
</dbReference>
<gene>
    <name evidence="4" type="ORF">DFR74_102321</name>
</gene>
<evidence type="ECO:0000259" key="2">
    <source>
        <dbReference type="Pfam" id="PF13556"/>
    </source>
</evidence>
<dbReference type="OrthoDB" id="4535840at2"/>
<dbReference type="Proteomes" id="UP000252586">
    <property type="component" value="Unassembled WGS sequence"/>
</dbReference>
<dbReference type="Pfam" id="PF14361">
    <property type="entry name" value="RsbRD_N"/>
    <property type="match status" value="1"/>
</dbReference>
<protein>
    <submittedName>
        <fullName evidence="4">Sugar diacid utilization regulator</fullName>
    </submittedName>
</protein>
<dbReference type="InterPro" id="IPR051448">
    <property type="entry name" value="CdaR-like_regulators"/>
</dbReference>
<dbReference type="EMBL" id="QNRE01000002">
    <property type="protein sequence ID" value="RBO93901.1"/>
    <property type="molecule type" value="Genomic_DNA"/>
</dbReference>
<reference evidence="4 5" key="1">
    <citation type="submission" date="2018-06" db="EMBL/GenBank/DDBJ databases">
        <title>Genomic Encyclopedia of Type Strains, Phase IV (KMG-IV): sequencing the most valuable type-strain genomes for metagenomic binning, comparative biology and taxonomic classification.</title>
        <authorList>
            <person name="Goeker M."/>
        </authorList>
    </citation>
    <scope>NUCLEOTIDE SEQUENCE [LARGE SCALE GENOMIC DNA]</scope>
    <source>
        <strain evidence="4 5">DSM 44599</strain>
    </source>
</reference>
<name>A0A366DUX4_9NOCA</name>
<feature type="domain" description="RsbT co-antagonist protein RsbRD N-terminal" evidence="3">
    <location>
        <begin position="27"/>
        <end position="162"/>
    </location>
</feature>
<dbReference type="Gene3D" id="1.10.10.2840">
    <property type="entry name" value="PucR C-terminal helix-turn-helix domain"/>
    <property type="match status" value="1"/>
</dbReference>
<evidence type="ECO:0000313" key="4">
    <source>
        <dbReference type="EMBL" id="RBO93901.1"/>
    </source>
</evidence>
<dbReference type="InterPro" id="IPR025736">
    <property type="entry name" value="PucR_C-HTH_dom"/>
</dbReference>
<proteinExistence type="predicted"/>
<dbReference type="PANTHER" id="PTHR33744">
    <property type="entry name" value="CARBOHYDRATE DIACID REGULATOR"/>
    <property type="match status" value="1"/>
</dbReference>
<comment type="caution">
    <text evidence="4">The sequence shown here is derived from an EMBL/GenBank/DDBJ whole genome shotgun (WGS) entry which is preliminary data.</text>
</comment>
<feature type="region of interest" description="Disordered" evidence="1">
    <location>
        <begin position="1"/>
        <end position="20"/>
    </location>
</feature>
<dbReference type="RefSeq" id="WP_067501887.1">
    <property type="nucleotide sequence ID" value="NZ_CP107943.1"/>
</dbReference>
<dbReference type="PANTHER" id="PTHR33744:SF1">
    <property type="entry name" value="DNA-BINDING TRANSCRIPTIONAL ACTIVATOR ADER"/>
    <property type="match status" value="1"/>
</dbReference>
<evidence type="ECO:0000259" key="3">
    <source>
        <dbReference type="Pfam" id="PF14361"/>
    </source>
</evidence>
<sequence length="406" mass="44062">MTVDSGARPSLTVSGRPMSSPLQDVRALSRQMVGHFVENVIPCGTLPGDAISGDVTTITRVCLEFAVSMLDGRDIPAKLQRLQDAAAGWAREGVPIDTIHHSIHEGFKIGFDLVVSSATIKDYTNLVDGAKMVLEMLDQITSAISVAYVRELRAVVSEHHTAVHTLTSALLGGHSTSTMARECGIAIADSYAVIAVAIPPHRDERNPAVDGQVVARRKLRRVQAELATRCGNGALSLLSVDGGTILIPSTLLEQVALDGLITDLSRAAQVGITATMVEATPKQIPDAADQAHELLDMVQRLEAVAGLYRFDELALEYQLTRPGPGREYLGSLLDPLDEHPELLETLQRHIANNLNRQRTARVLHVHTNTVDYRLKRIGQLTGFDPSQPSGLWYLRSALVARSYRTS</sequence>
<organism evidence="4 5">
    <name type="scientific">Nocardia puris</name>
    <dbReference type="NCBI Taxonomy" id="208602"/>
    <lineage>
        <taxon>Bacteria</taxon>
        <taxon>Bacillati</taxon>
        <taxon>Actinomycetota</taxon>
        <taxon>Actinomycetes</taxon>
        <taxon>Mycobacteriales</taxon>
        <taxon>Nocardiaceae</taxon>
        <taxon>Nocardia</taxon>
    </lineage>
</organism>
<dbReference type="Pfam" id="PF13556">
    <property type="entry name" value="HTH_30"/>
    <property type="match status" value="1"/>
</dbReference>
<keyword evidence="5" id="KW-1185">Reference proteome</keyword>
<dbReference type="STRING" id="1210090.GCA_001613185_00304"/>